<gene>
    <name evidence="3" type="ORF">HNP82_001349</name>
</gene>
<evidence type="ECO:0000313" key="3">
    <source>
        <dbReference type="EMBL" id="MBB5264238.1"/>
    </source>
</evidence>
<dbReference type="Proteomes" id="UP000543642">
    <property type="component" value="Unassembled WGS sequence"/>
</dbReference>
<keyword evidence="4" id="KW-1185">Reference proteome</keyword>
<evidence type="ECO:0000313" key="4">
    <source>
        <dbReference type="Proteomes" id="UP000543642"/>
    </source>
</evidence>
<dbReference type="InterPro" id="IPR013830">
    <property type="entry name" value="SGNH_hydro"/>
</dbReference>
<proteinExistence type="predicted"/>
<dbReference type="Gene3D" id="3.40.50.1110">
    <property type="entry name" value="SGNH hydrolase"/>
    <property type="match status" value="1"/>
</dbReference>
<sequence length="279" mass="31707">MRENPKRVSKNNQGLVRPYLQNPTLRLIIMAVVIVVVLAIILSTVFRRRTPQVSTEAGVAYIHQLEAADVAPVEQQIKDIRQEERRKALENGELDVWQQFGDAVIFGDSRAMGFSVFGFVEDRRVLADSGGTLKNIPDHIEQLQNVNPSIVFFCFGLNDISIGYWNTVEEYITELDSMIDLVKTSVPGVEVYVNSTIPATDPAFEKSEKWREIPDWNAAIKAHCEENGIHYIDISATVEEHKDLYDVDGIHMQKAFYEYWAIDMIAEVNNDDEQETTAE</sequence>
<dbReference type="Pfam" id="PF13472">
    <property type="entry name" value="Lipase_GDSL_2"/>
    <property type="match status" value="1"/>
</dbReference>
<feature type="domain" description="SGNH hydrolase-type esterase" evidence="2">
    <location>
        <begin position="129"/>
        <end position="258"/>
    </location>
</feature>
<comment type="caution">
    <text evidence="3">The sequence shown here is derived from an EMBL/GenBank/DDBJ whole genome shotgun (WGS) entry which is preliminary data.</text>
</comment>
<dbReference type="AlphaFoldDB" id="A0A7W8H9J9"/>
<dbReference type="EMBL" id="JACHFW010000004">
    <property type="protein sequence ID" value="MBB5264238.1"/>
    <property type="molecule type" value="Genomic_DNA"/>
</dbReference>
<evidence type="ECO:0000259" key="2">
    <source>
        <dbReference type="Pfam" id="PF13472"/>
    </source>
</evidence>
<feature type="transmembrane region" description="Helical" evidence="1">
    <location>
        <begin position="27"/>
        <end position="46"/>
    </location>
</feature>
<keyword evidence="1" id="KW-0472">Membrane</keyword>
<organism evidence="3 4">
    <name type="scientific">Catenibacillus scindens</name>
    <dbReference type="NCBI Taxonomy" id="673271"/>
    <lineage>
        <taxon>Bacteria</taxon>
        <taxon>Bacillati</taxon>
        <taxon>Bacillota</taxon>
        <taxon>Clostridia</taxon>
        <taxon>Lachnospirales</taxon>
        <taxon>Lachnospiraceae</taxon>
        <taxon>Catenibacillus</taxon>
    </lineage>
</organism>
<evidence type="ECO:0000256" key="1">
    <source>
        <dbReference type="SAM" id="Phobius"/>
    </source>
</evidence>
<keyword evidence="1" id="KW-0812">Transmembrane</keyword>
<protein>
    <recommendedName>
        <fullName evidence="2">SGNH hydrolase-type esterase domain-containing protein</fullName>
    </recommendedName>
</protein>
<dbReference type="InterPro" id="IPR036514">
    <property type="entry name" value="SGNH_hydro_sf"/>
</dbReference>
<dbReference type="RefSeq" id="WP_183772756.1">
    <property type="nucleotide sequence ID" value="NZ_JACHFW010000004.1"/>
</dbReference>
<reference evidence="3 4" key="1">
    <citation type="submission" date="2020-08" db="EMBL/GenBank/DDBJ databases">
        <title>Genomic Encyclopedia of Type Strains, Phase IV (KMG-IV): sequencing the most valuable type-strain genomes for metagenomic binning, comparative biology and taxonomic classification.</title>
        <authorList>
            <person name="Goeker M."/>
        </authorList>
    </citation>
    <scope>NUCLEOTIDE SEQUENCE [LARGE SCALE GENOMIC DNA]</scope>
    <source>
        <strain evidence="3 4">DSM 106146</strain>
    </source>
</reference>
<keyword evidence="1" id="KW-1133">Transmembrane helix</keyword>
<name>A0A7W8H9J9_9FIRM</name>
<dbReference type="SUPFAM" id="SSF52266">
    <property type="entry name" value="SGNH hydrolase"/>
    <property type="match status" value="1"/>
</dbReference>
<accession>A0A7W8H9J9</accession>